<dbReference type="PANTHER" id="PTHR24340">
    <property type="entry name" value="HOMEOBOX PROTEIN NKX"/>
    <property type="match status" value="1"/>
</dbReference>
<evidence type="ECO:0000256" key="5">
    <source>
        <dbReference type="PROSITE-ProRule" id="PRU00108"/>
    </source>
</evidence>
<accession>A0A8K0EMQ6</accession>
<keyword evidence="10" id="KW-1185">Reference proteome</keyword>
<feature type="compositionally biased region" description="Basic and acidic residues" evidence="7">
    <location>
        <begin position="147"/>
        <end position="188"/>
    </location>
</feature>
<dbReference type="AlphaFoldDB" id="A0A8K0EMQ6"/>
<dbReference type="PROSITE" id="PS50071">
    <property type="entry name" value="HOMEOBOX_2"/>
    <property type="match status" value="1"/>
</dbReference>
<feature type="domain" description="Homeobox" evidence="8">
    <location>
        <begin position="212"/>
        <end position="272"/>
    </location>
</feature>
<dbReference type="PRINTS" id="PR00024">
    <property type="entry name" value="HOMEOBOX"/>
</dbReference>
<evidence type="ECO:0000256" key="1">
    <source>
        <dbReference type="ARBA" id="ARBA00004123"/>
    </source>
</evidence>
<dbReference type="PROSITE" id="PS00027">
    <property type="entry name" value="HOMEOBOX_1"/>
    <property type="match status" value="1"/>
</dbReference>
<dbReference type="EMBL" id="OV696688">
    <property type="protein sequence ID" value="CAH1257643.1"/>
    <property type="molecule type" value="Genomic_DNA"/>
</dbReference>
<dbReference type="CDD" id="cd00086">
    <property type="entry name" value="homeodomain"/>
    <property type="match status" value="1"/>
</dbReference>
<sequence>MQQGSNFSIASLIENGKRDAKSPSTGDHDADAEDEVCDDSVPKDSNLDDVKESTSQKDPSSPIADTETGKTDADYQNTTPKPTISTQNCINPKHTSNSGSGTNDSPGGAPSGEGTKKPVIWHPWIDTPEREEDEDEEEDEESGEVVIDDKDGDNKGEIDEPTGDDEKHEDTTEDGEQKSKEGEVDADKCSANNSVTKNGKRKRGAGDPGRSGKPRRARTAFTYEQLVALENKFKQTRYLSVCERLNLALSLSLTETQVKIWFQNRRTKWKKQNPGMDVNSPTLTCSSPTLPLSLPAGYPHHNPFYASHLHYPITTGAATLPYMLNSHALNGHHLYHHIGHV</sequence>
<feature type="compositionally biased region" description="Basic and acidic residues" evidence="7">
    <location>
        <begin position="15"/>
        <end position="29"/>
    </location>
</feature>
<proteinExistence type="predicted"/>
<feature type="compositionally biased region" description="Polar residues" evidence="7">
    <location>
        <begin position="74"/>
        <end position="105"/>
    </location>
</feature>
<dbReference type="PANTHER" id="PTHR24340:SF37">
    <property type="entry name" value="HOMEOBOX PROTEIN SLOU"/>
    <property type="match status" value="1"/>
</dbReference>
<comment type="subcellular location">
    <subcellularLocation>
        <location evidence="1 5 6">Nucleus</location>
    </subcellularLocation>
</comment>
<dbReference type="Pfam" id="PF00046">
    <property type="entry name" value="Homeodomain"/>
    <property type="match status" value="1"/>
</dbReference>
<dbReference type="GO" id="GO:0000981">
    <property type="term" value="F:DNA-binding transcription factor activity, RNA polymerase II-specific"/>
    <property type="evidence" value="ECO:0007669"/>
    <property type="project" value="InterPro"/>
</dbReference>
<dbReference type="Gene3D" id="1.10.10.60">
    <property type="entry name" value="Homeodomain-like"/>
    <property type="match status" value="1"/>
</dbReference>
<dbReference type="GO" id="GO:0000978">
    <property type="term" value="F:RNA polymerase II cis-regulatory region sequence-specific DNA binding"/>
    <property type="evidence" value="ECO:0007669"/>
    <property type="project" value="TreeGrafter"/>
</dbReference>
<evidence type="ECO:0000256" key="4">
    <source>
        <dbReference type="ARBA" id="ARBA00023242"/>
    </source>
</evidence>
<dbReference type="InterPro" id="IPR009057">
    <property type="entry name" value="Homeodomain-like_sf"/>
</dbReference>
<dbReference type="OrthoDB" id="6159439at2759"/>
<dbReference type="InterPro" id="IPR050394">
    <property type="entry name" value="Homeobox_NK-like"/>
</dbReference>
<evidence type="ECO:0000256" key="2">
    <source>
        <dbReference type="ARBA" id="ARBA00023125"/>
    </source>
</evidence>
<dbReference type="GO" id="GO:0005634">
    <property type="term" value="C:nucleus"/>
    <property type="evidence" value="ECO:0007669"/>
    <property type="project" value="UniProtKB-SubCell"/>
</dbReference>
<evidence type="ECO:0000256" key="3">
    <source>
        <dbReference type="ARBA" id="ARBA00023155"/>
    </source>
</evidence>
<feature type="compositionally biased region" description="Basic and acidic residues" evidence="7">
    <location>
        <begin position="40"/>
        <end position="55"/>
    </location>
</feature>
<evidence type="ECO:0000313" key="9">
    <source>
        <dbReference type="EMBL" id="CAH1257643.1"/>
    </source>
</evidence>
<evidence type="ECO:0000313" key="10">
    <source>
        <dbReference type="Proteomes" id="UP000838412"/>
    </source>
</evidence>
<dbReference type="SUPFAM" id="SSF46689">
    <property type="entry name" value="Homeodomain-like"/>
    <property type="match status" value="1"/>
</dbReference>
<reference evidence="9" key="1">
    <citation type="submission" date="2022-01" db="EMBL/GenBank/DDBJ databases">
        <authorList>
            <person name="Braso-Vives M."/>
        </authorList>
    </citation>
    <scope>NUCLEOTIDE SEQUENCE</scope>
</reference>
<dbReference type="FunFam" id="1.10.10.60:FF:000836">
    <property type="match status" value="1"/>
</dbReference>
<dbReference type="Proteomes" id="UP000838412">
    <property type="component" value="Chromosome 3"/>
</dbReference>
<dbReference type="InterPro" id="IPR020479">
    <property type="entry name" value="HD_metazoa"/>
</dbReference>
<feature type="compositionally biased region" description="Acidic residues" evidence="7">
    <location>
        <begin position="129"/>
        <end position="143"/>
    </location>
</feature>
<feature type="DNA-binding region" description="Homeobox" evidence="5">
    <location>
        <begin position="214"/>
        <end position="273"/>
    </location>
</feature>
<organism evidence="9 10">
    <name type="scientific">Branchiostoma lanceolatum</name>
    <name type="common">Common lancelet</name>
    <name type="synonym">Amphioxus lanceolatum</name>
    <dbReference type="NCBI Taxonomy" id="7740"/>
    <lineage>
        <taxon>Eukaryota</taxon>
        <taxon>Metazoa</taxon>
        <taxon>Chordata</taxon>
        <taxon>Cephalochordata</taxon>
        <taxon>Leptocardii</taxon>
        <taxon>Amphioxiformes</taxon>
        <taxon>Branchiostomatidae</taxon>
        <taxon>Branchiostoma</taxon>
    </lineage>
</organism>
<name>A0A8K0EMQ6_BRALA</name>
<dbReference type="GO" id="GO:0030154">
    <property type="term" value="P:cell differentiation"/>
    <property type="evidence" value="ECO:0007669"/>
    <property type="project" value="TreeGrafter"/>
</dbReference>
<keyword evidence="4 5" id="KW-0539">Nucleus</keyword>
<gene>
    <name evidence="9" type="primary">NKX1-1</name>
    <name evidence="9" type="ORF">BLAG_LOCUS15483</name>
</gene>
<evidence type="ECO:0000256" key="6">
    <source>
        <dbReference type="RuleBase" id="RU000682"/>
    </source>
</evidence>
<dbReference type="SMART" id="SM00389">
    <property type="entry name" value="HOX"/>
    <property type="match status" value="1"/>
</dbReference>
<dbReference type="InterPro" id="IPR017970">
    <property type="entry name" value="Homeobox_CS"/>
</dbReference>
<dbReference type="InterPro" id="IPR001356">
    <property type="entry name" value="HD"/>
</dbReference>
<protein>
    <submittedName>
        <fullName evidence="9">NKX1-1 protein</fullName>
    </submittedName>
</protein>
<feature type="region of interest" description="Disordered" evidence="7">
    <location>
        <begin position="1"/>
        <end position="218"/>
    </location>
</feature>
<evidence type="ECO:0000259" key="8">
    <source>
        <dbReference type="PROSITE" id="PS50071"/>
    </source>
</evidence>
<keyword evidence="3 5" id="KW-0371">Homeobox</keyword>
<keyword evidence="2 5" id="KW-0238">DNA-binding</keyword>
<evidence type="ECO:0000256" key="7">
    <source>
        <dbReference type="SAM" id="MobiDB-lite"/>
    </source>
</evidence>